<evidence type="ECO:0000256" key="1">
    <source>
        <dbReference type="ARBA" id="ARBA00022612"/>
    </source>
</evidence>
<evidence type="ECO:0000259" key="3">
    <source>
        <dbReference type="Pfam" id="PF10145"/>
    </source>
</evidence>
<dbReference type="PANTHER" id="PTHR37813">
    <property type="entry name" value="FELS-2 PROPHAGE PROTEIN"/>
    <property type="match status" value="1"/>
</dbReference>
<gene>
    <name evidence="4" type="ORF">F888_03625</name>
    <name evidence="5" type="ORF">GCM10007354_24750</name>
</gene>
<reference evidence="5 7" key="2">
    <citation type="journal article" date="2014" name="Int. J. Syst. Evol. Microbiol.">
        <title>Complete genome sequence of Corynebacterium casei LMG S-19264T (=DSM 44701T), isolated from a smear-ripened cheese.</title>
        <authorList>
            <consortium name="US DOE Joint Genome Institute (JGI-PGF)"/>
            <person name="Walter F."/>
            <person name="Albersmeier A."/>
            <person name="Kalinowski J."/>
            <person name="Ruckert C."/>
        </authorList>
    </citation>
    <scope>NUCLEOTIDE SEQUENCE [LARGE SCALE GENOMIC DNA]</scope>
    <source>
        <strain evidence="5 7">CCM 8635</strain>
    </source>
</reference>
<dbReference type="PANTHER" id="PTHR37813:SF1">
    <property type="entry name" value="FELS-2 PROPHAGE PROTEIN"/>
    <property type="match status" value="1"/>
</dbReference>
<sequence>MSNLTLSAVLMIIDEATKPLKMIQNYSESSSDSITELDQSIKQLNSTLNRNDGQRYNQALKQTEKNTNAARTASRLLVTEYGHIDRALSSLLLKADQWNAKLAQSRQNMRQEFKNIAVGGVIAGAGLYKFFQPAIDFEKQVSGVQAVLNLEKTSEAMKQLEADARKWGAASSFSPTEAAQAQFALGSGGFNVDQIRQALGGTLQLAEAGKVELEQAAQIAVGTLNGFGLVASEITRVNDVFVQATNATATSVGGLGETMKYVAPVAKQYGASIEQVTAMTGLLGNNNILDTQAGTALRGIMLRLAAPPKAAQDALDRLGVKTADTKGNLRDLSDVMNDLRVKTNKMGSEERLALLSDISGTEAASAMAVLVDQTGMVDEKTGKVVNKIKQLTEELENSQGAAAEAAKILKDNLAGDIENMGGEWQDLSIAIQKVLGNDMRKFIQQVAEIIGRIKDWVEANPELVKTLANVAIKLLMLKVGLLGAKYTANLFLGGIVSIIAGITKFAIVMWVAHKIANKFGIGLPSRLTVISKSIQLLSRVFTFLARQAIPLVIAGLRALAIAALTNPLTLIIAAIIAVAFVIYRYWGPIKAFFQGFWSGLMIGLAPFKDSISSLFTTLKATLAPLKPVWDALVAVWTIFKGVLAEALGPFQATNQELANATAYGSTLGQVFGSVLGVIGELILIFVKLSMAILVNVGTAIGEFFGWLSLIPERASAAFNALKTYVKEAGATFINFLLTPLRLVIDAVNILISGMNKIPSINIPKIPQVPTFAPPAATIPTKKVTPTAPISVPNRAVQTTNHFMGAQITISGVNDPKQVAALVDQKLKQHQSALTAQQQRTYNDRD</sequence>
<keyword evidence="2" id="KW-1133">Transmembrane helix</keyword>
<accession>N9R9H3</accession>
<feature type="transmembrane region" description="Helical" evidence="2">
    <location>
        <begin position="628"/>
        <end position="647"/>
    </location>
</feature>
<comment type="caution">
    <text evidence="4">The sequence shown here is derived from an EMBL/GenBank/DDBJ whole genome shotgun (WGS) entry which is preliminary data.</text>
</comment>
<feature type="domain" description="Phage tail tape measure protein" evidence="3">
    <location>
        <begin position="162"/>
        <end position="360"/>
    </location>
</feature>
<proteinExistence type="predicted"/>
<feature type="transmembrane region" description="Helical" evidence="2">
    <location>
        <begin position="589"/>
        <end position="607"/>
    </location>
</feature>
<dbReference type="GeneID" id="80105056"/>
<dbReference type="Proteomes" id="UP000652691">
    <property type="component" value="Unassembled WGS sequence"/>
</dbReference>
<feature type="transmembrane region" description="Helical" evidence="2">
    <location>
        <begin position="490"/>
        <end position="512"/>
    </location>
</feature>
<dbReference type="PATRIC" id="fig|1217698.3.peg.3531"/>
<evidence type="ECO:0000313" key="5">
    <source>
        <dbReference type="EMBL" id="GGH39148.1"/>
    </source>
</evidence>
<evidence type="ECO:0000256" key="2">
    <source>
        <dbReference type="SAM" id="Phobius"/>
    </source>
</evidence>
<dbReference type="Proteomes" id="UP000013200">
    <property type="component" value="Unassembled WGS sequence"/>
</dbReference>
<keyword evidence="2" id="KW-0812">Transmembrane</keyword>
<protein>
    <submittedName>
        <fullName evidence="4">Phage tail tape measure protein, TP901 family, core region</fullName>
    </submittedName>
</protein>
<dbReference type="EMBL" id="BMDA01000003">
    <property type="protein sequence ID" value="GGH39148.1"/>
    <property type="molecule type" value="Genomic_DNA"/>
</dbReference>
<dbReference type="HOGENOM" id="CLU_336390_0_0_6"/>
<reference evidence="5" key="3">
    <citation type="submission" date="2024-03" db="EMBL/GenBank/DDBJ databases">
        <authorList>
            <person name="Sun Q."/>
            <person name="Sedlacek I."/>
        </authorList>
    </citation>
    <scope>NUCLEOTIDE SEQUENCE</scope>
    <source>
        <strain evidence="5">CCM 8635</strain>
    </source>
</reference>
<evidence type="ECO:0000313" key="6">
    <source>
        <dbReference type="Proteomes" id="UP000013200"/>
    </source>
</evidence>
<dbReference type="AlphaFoldDB" id="N9R9H3"/>
<feature type="transmembrane region" description="Helical" evidence="2">
    <location>
        <begin position="556"/>
        <end position="583"/>
    </location>
</feature>
<keyword evidence="2" id="KW-0472">Membrane</keyword>
<feature type="transmembrane region" description="Helical" evidence="2">
    <location>
        <begin position="667"/>
        <end position="685"/>
    </location>
</feature>
<evidence type="ECO:0000313" key="4">
    <source>
        <dbReference type="EMBL" id="ENX35792.1"/>
    </source>
</evidence>
<keyword evidence="6" id="KW-1185">Reference proteome</keyword>
<dbReference type="EMBL" id="APSA01000018">
    <property type="protein sequence ID" value="ENX35792.1"/>
    <property type="molecule type" value="Genomic_DNA"/>
</dbReference>
<dbReference type="STRING" id="1217698.F888_03625"/>
<dbReference type="NCBIfam" id="TIGR01760">
    <property type="entry name" value="tape_meas_TP901"/>
    <property type="match status" value="1"/>
</dbReference>
<reference evidence="4 6" key="1">
    <citation type="submission" date="2013-02" db="EMBL/GenBank/DDBJ databases">
        <title>The Genome Sequence of Acinetobacter sp. NIPH 3623.</title>
        <authorList>
            <consortium name="The Broad Institute Genome Sequencing Platform"/>
            <consortium name="The Broad Institute Genome Sequencing Center for Infectious Disease"/>
            <person name="Cerqueira G."/>
            <person name="Feldgarden M."/>
            <person name="Courvalin P."/>
            <person name="Perichon B."/>
            <person name="Grillot-Courvalin C."/>
            <person name="Clermont D."/>
            <person name="Rocha E."/>
            <person name="Yoon E.-J."/>
            <person name="Nemec A."/>
            <person name="Walker B."/>
            <person name="Young S.K."/>
            <person name="Zeng Q."/>
            <person name="Gargeya S."/>
            <person name="Fitzgerald M."/>
            <person name="Haas B."/>
            <person name="Abouelleil A."/>
            <person name="Alvarado L."/>
            <person name="Arachchi H.M."/>
            <person name="Berlin A.M."/>
            <person name="Chapman S.B."/>
            <person name="Dewar J."/>
            <person name="Goldberg J."/>
            <person name="Griggs A."/>
            <person name="Gujja S."/>
            <person name="Hansen M."/>
            <person name="Howarth C."/>
            <person name="Imamovic A."/>
            <person name="Larimer J."/>
            <person name="McCowan C."/>
            <person name="Murphy C."/>
            <person name="Neiman D."/>
            <person name="Pearson M."/>
            <person name="Priest M."/>
            <person name="Roberts A."/>
            <person name="Saif S."/>
            <person name="Shea T."/>
            <person name="Sisk P."/>
            <person name="Sykes S."/>
            <person name="Wortman J."/>
            <person name="Nusbaum C."/>
            <person name="Birren B."/>
        </authorList>
    </citation>
    <scope>NUCLEOTIDE SEQUENCE [LARGE SCALE GENOMIC DNA]</scope>
    <source>
        <strain evidence="4 6">NIPH 3623</strain>
    </source>
</reference>
<dbReference type="InterPro" id="IPR010090">
    <property type="entry name" value="Phage_tape_meas"/>
</dbReference>
<feature type="transmembrane region" description="Helical" evidence="2">
    <location>
        <begin position="730"/>
        <end position="751"/>
    </location>
</feature>
<feature type="transmembrane region" description="Helical" evidence="2">
    <location>
        <begin position="692"/>
        <end position="710"/>
    </location>
</feature>
<name>N9R9H3_9GAMM</name>
<evidence type="ECO:0000313" key="7">
    <source>
        <dbReference type="Proteomes" id="UP000652691"/>
    </source>
</evidence>
<keyword evidence="1" id="KW-1188">Viral release from host cell</keyword>
<organism evidence="4 6">
    <name type="scientific">Acinetobacter courvalinii</name>
    <dbReference type="NCBI Taxonomy" id="280147"/>
    <lineage>
        <taxon>Bacteria</taxon>
        <taxon>Pseudomonadati</taxon>
        <taxon>Pseudomonadota</taxon>
        <taxon>Gammaproteobacteria</taxon>
        <taxon>Moraxellales</taxon>
        <taxon>Moraxellaceae</taxon>
        <taxon>Acinetobacter</taxon>
    </lineage>
</organism>
<dbReference type="Pfam" id="PF10145">
    <property type="entry name" value="PhageMin_Tail"/>
    <property type="match status" value="1"/>
</dbReference>
<dbReference type="RefSeq" id="WP_005289150.1">
    <property type="nucleotide sequence ID" value="NZ_BMDA01000003.1"/>
</dbReference>